<dbReference type="EMBL" id="CP041405">
    <property type="protein sequence ID" value="QDM43308.1"/>
    <property type="molecule type" value="Genomic_DNA"/>
</dbReference>
<dbReference type="InterPro" id="IPR036237">
    <property type="entry name" value="Xyl_isomerase-like_sf"/>
</dbReference>
<name>A0AAP9DSV8_PANTH</name>
<proteinExistence type="predicted"/>
<accession>A0AAP9DSV8</accession>
<organism evidence="2 3">
    <name type="scientific">Paenibacillus thiaminolyticus</name>
    <name type="common">Bacillus thiaminolyticus</name>
    <dbReference type="NCBI Taxonomy" id="49283"/>
    <lineage>
        <taxon>Bacteria</taxon>
        <taxon>Bacillati</taxon>
        <taxon>Bacillota</taxon>
        <taxon>Bacilli</taxon>
        <taxon>Bacillales</taxon>
        <taxon>Paenibacillaceae</taxon>
        <taxon>Paenibacillus</taxon>
    </lineage>
</organism>
<evidence type="ECO:0000259" key="1">
    <source>
        <dbReference type="Pfam" id="PF01261"/>
    </source>
</evidence>
<evidence type="ECO:0000313" key="3">
    <source>
        <dbReference type="Proteomes" id="UP000315377"/>
    </source>
</evidence>
<dbReference type="InterPro" id="IPR013022">
    <property type="entry name" value="Xyl_isomerase-like_TIM-brl"/>
</dbReference>
<reference evidence="2 3" key="1">
    <citation type="submission" date="2019-07" db="EMBL/GenBank/DDBJ databases">
        <title>Paenibacillus thiaminolyticus NRRL B-4156.</title>
        <authorList>
            <person name="Hehnly C."/>
            <person name="Zhang L."/>
        </authorList>
    </citation>
    <scope>NUCLEOTIDE SEQUENCE [LARGE SCALE GENOMIC DNA]</scope>
    <source>
        <strain evidence="2 3">NRRL B-4156</strain>
    </source>
</reference>
<dbReference type="SUPFAM" id="SSF51658">
    <property type="entry name" value="Xylose isomerase-like"/>
    <property type="match status" value="1"/>
</dbReference>
<evidence type="ECO:0000313" key="2">
    <source>
        <dbReference type="EMBL" id="QDM43308.1"/>
    </source>
</evidence>
<dbReference type="InterPro" id="IPR050312">
    <property type="entry name" value="IolE/XylAMocC-like"/>
</dbReference>
<gene>
    <name evidence="2" type="ORF">FLT43_07120</name>
</gene>
<dbReference type="Pfam" id="PF01261">
    <property type="entry name" value="AP_endonuc_2"/>
    <property type="match status" value="1"/>
</dbReference>
<protein>
    <submittedName>
        <fullName evidence="2">Sugar phosphate isomerase/epimerase</fullName>
    </submittedName>
</protein>
<dbReference type="AlphaFoldDB" id="A0AAP9DSV8"/>
<dbReference type="GO" id="GO:0016853">
    <property type="term" value="F:isomerase activity"/>
    <property type="evidence" value="ECO:0007669"/>
    <property type="project" value="UniProtKB-KW"/>
</dbReference>
<dbReference type="PANTHER" id="PTHR12110:SF53">
    <property type="entry name" value="BLR5974 PROTEIN"/>
    <property type="match status" value="1"/>
</dbReference>
<feature type="domain" description="Xylose isomerase-like TIM barrel" evidence="1">
    <location>
        <begin position="37"/>
        <end position="237"/>
    </location>
</feature>
<dbReference type="PANTHER" id="PTHR12110">
    <property type="entry name" value="HYDROXYPYRUVATE ISOMERASE"/>
    <property type="match status" value="1"/>
</dbReference>
<dbReference type="Gene3D" id="3.20.20.150">
    <property type="entry name" value="Divalent-metal-dependent TIM barrel enzymes"/>
    <property type="match status" value="1"/>
</dbReference>
<keyword evidence="2" id="KW-0413">Isomerase</keyword>
<dbReference type="Proteomes" id="UP000315377">
    <property type="component" value="Chromosome"/>
</dbReference>
<sequence length="310" mass="36181">MRMRRLQAGMWGPFTAGRWHELARGPINGMEVCMLRDEQELQAVQDFCVRHQLQYGVHGPILDSLGYQLPKLNAVCPAERAEALVRMEAEVELASRYGADYILFHYPFLPLFPAQWKRPYPRMPASDQRYGHDQLSRREFREISVRLFEACCELQRKHNQRIVLEHDFAGDYTEEFIDMFREYPEIALVVDTARLDISGRVLPGFDPYAWLDALAPYVYLVHYSNVRYEEENFQNHLPVLPEQDGDSRYGAAYAYLEALASRNPAFHVTFEHRAYLVSVEELDAIYERVALLLTRSMGHTDTPCRNRMQI</sequence>